<dbReference type="GO" id="GO:0015159">
    <property type="term" value="F:polysaccharide transmembrane transporter activity"/>
    <property type="evidence" value="ECO:0007669"/>
    <property type="project" value="InterPro"/>
</dbReference>
<protein>
    <submittedName>
        <fullName evidence="18">Polysaccharide biosynthesis/export family protein</fullName>
    </submittedName>
</protein>
<keyword evidence="14" id="KW-0449">Lipoprotein</keyword>
<evidence type="ECO:0000313" key="19">
    <source>
        <dbReference type="Proteomes" id="UP000680020"/>
    </source>
</evidence>
<keyword evidence="4" id="KW-1134">Transmembrane beta strand</keyword>
<dbReference type="Gene3D" id="3.10.560.10">
    <property type="entry name" value="Outer membrane lipoprotein wza domain like"/>
    <property type="match status" value="2"/>
</dbReference>
<evidence type="ECO:0000256" key="10">
    <source>
        <dbReference type="ARBA" id="ARBA00023114"/>
    </source>
</evidence>
<proteinExistence type="inferred from homology"/>
<dbReference type="Pfam" id="PF22461">
    <property type="entry name" value="SLBB_2"/>
    <property type="match status" value="1"/>
</dbReference>
<dbReference type="InterPro" id="IPR049712">
    <property type="entry name" value="Poly_export"/>
</dbReference>
<dbReference type="PANTHER" id="PTHR33619">
    <property type="entry name" value="POLYSACCHARIDE EXPORT PROTEIN GFCE-RELATED"/>
    <property type="match status" value="1"/>
</dbReference>
<dbReference type="InterPro" id="IPR019554">
    <property type="entry name" value="Soluble_ligand-bd"/>
</dbReference>
<dbReference type="EMBL" id="JAGIBU010000005">
    <property type="protein sequence ID" value="MBS7824931.1"/>
    <property type="molecule type" value="Genomic_DNA"/>
</dbReference>
<dbReference type="GO" id="GO:0006811">
    <property type="term" value="P:monoatomic ion transport"/>
    <property type="evidence" value="ECO:0007669"/>
    <property type="project" value="UniProtKB-KW"/>
</dbReference>
<dbReference type="GO" id="GO:0046930">
    <property type="term" value="C:pore complex"/>
    <property type="evidence" value="ECO:0007669"/>
    <property type="project" value="UniProtKB-KW"/>
</dbReference>
<keyword evidence="10" id="KW-0626">Porin</keyword>
<evidence type="ECO:0000259" key="15">
    <source>
        <dbReference type="Pfam" id="PF02563"/>
    </source>
</evidence>
<comment type="caution">
    <text evidence="18">The sequence shown here is derived from an EMBL/GenBank/DDBJ whole genome shotgun (WGS) entry which is preliminary data.</text>
</comment>
<evidence type="ECO:0000256" key="14">
    <source>
        <dbReference type="ARBA" id="ARBA00023288"/>
    </source>
</evidence>
<dbReference type="Gene3D" id="3.30.1950.10">
    <property type="entry name" value="wza like domain"/>
    <property type="match status" value="1"/>
</dbReference>
<evidence type="ECO:0000256" key="13">
    <source>
        <dbReference type="ARBA" id="ARBA00023237"/>
    </source>
</evidence>
<evidence type="ECO:0000256" key="4">
    <source>
        <dbReference type="ARBA" id="ARBA00022452"/>
    </source>
</evidence>
<evidence type="ECO:0000313" key="18">
    <source>
        <dbReference type="EMBL" id="MBS7824931.1"/>
    </source>
</evidence>
<keyword evidence="12" id="KW-0564">Palmitate</keyword>
<dbReference type="PANTHER" id="PTHR33619:SF3">
    <property type="entry name" value="POLYSACCHARIDE EXPORT PROTEIN GFCE-RELATED"/>
    <property type="match status" value="1"/>
</dbReference>
<dbReference type="Pfam" id="PF10531">
    <property type="entry name" value="SLBB"/>
    <property type="match status" value="1"/>
</dbReference>
<keyword evidence="11" id="KW-0472">Membrane</keyword>
<evidence type="ECO:0000256" key="11">
    <source>
        <dbReference type="ARBA" id="ARBA00023136"/>
    </source>
</evidence>
<evidence type="ECO:0000256" key="5">
    <source>
        <dbReference type="ARBA" id="ARBA00022597"/>
    </source>
</evidence>
<feature type="domain" description="Polysaccharide export protein N-terminal" evidence="15">
    <location>
        <begin position="84"/>
        <end position="168"/>
    </location>
</feature>
<evidence type="ECO:0000256" key="8">
    <source>
        <dbReference type="ARBA" id="ARBA00023047"/>
    </source>
</evidence>
<evidence type="ECO:0000256" key="12">
    <source>
        <dbReference type="ARBA" id="ARBA00023139"/>
    </source>
</evidence>
<dbReference type="AlphaFoldDB" id="A0AB35C0N7"/>
<name>A0AB35C0N7_9GAMM</name>
<feature type="domain" description="SLBB" evidence="17">
    <location>
        <begin position="253"/>
        <end position="342"/>
    </location>
</feature>
<keyword evidence="5" id="KW-0762">Sugar transport</keyword>
<evidence type="ECO:0000256" key="3">
    <source>
        <dbReference type="ARBA" id="ARBA00022448"/>
    </source>
</evidence>
<evidence type="ECO:0000256" key="7">
    <source>
        <dbReference type="ARBA" id="ARBA00022729"/>
    </source>
</evidence>
<comment type="subcellular location">
    <subcellularLocation>
        <location evidence="1">Cell outer membrane</location>
        <topology evidence="1">Multi-pass membrane protein</topology>
    </subcellularLocation>
</comment>
<feature type="domain" description="Soluble ligand binding" evidence="16">
    <location>
        <begin position="177"/>
        <end position="220"/>
    </location>
</feature>
<dbReference type="InterPro" id="IPR054765">
    <property type="entry name" value="SLBB_dom"/>
</dbReference>
<keyword evidence="13" id="KW-0998">Cell outer membrane</keyword>
<dbReference type="GO" id="GO:0015288">
    <property type="term" value="F:porin activity"/>
    <property type="evidence" value="ECO:0007669"/>
    <property type="project" value="UniProtKB-KW"/>
</dbReference>
<dbReference type="GO" id="GO:0009279">
    <property type="term" value="C:cell outer membrane"/>
    <property type="evidence" value="ECO:0007669"/>
    <property type="project" value="UniProtKB-SubCell"/>
</dbReference>
<comment type="similarity">
    <text evidence="2">Belongs to the BexD/CtrA/VexA family.</text>
</comment>
<keyword evidence="6" id="KW-0812">Transmembrane</keyword>
<evidence type="ECO:0000259" key="17">
    <source>
        <dbReference type="Pfam" id="PF22461"/>
    </source>
</evidence>
<keyword evidence="3" id="KW-0813">Transport</keyword>
<keyword evidence="7" id="KW-0732">Signal</keyword>
<evidence type="ECO:0000256" key="1">
    <source>
        <dbReference type="ARBA" id="ARBA00004571"/>
    </source>
</evidence>
<dbReference type="Proteomes" id="UP000680020">
    <property type="component" value="Unassembled WGS sequence"/>
</dbReference>
<dbReference type="RefSeq" id="WP_094493933.1">
    <property type="nucleotide sequence ID" value="NZ_JAGIBT010000006.1"/>
</dbReference>
<evidence type="ECO:0000256" key="9">
    <source>
        <dbReference type="ARBA" id="ARBA00023065"/>
    </source>
</evidence>
<evidence type="ECO:0000259" key="16">
    <source>
        <dbReference type="Pfam" id="PF10531"/>
    </source>
</evidence>
<sequence length="372" mass="39599">MNNLSQHGVKLACISALVLLLTGCGSVFSGAGPSKSSIINQGNKPLAQHQDGYDLLTLSADNIAQFARPPEAKLKPSVIKNTIPDVKLMPGDVLKVMIADNSENSGLFAPLAQGGTVFDPVRIDAAGRVNLPYINGMTVNGMTIAQAQKAIKEGVSKYTVDPQVFISLTSELGASVLVAGDVNKPGRFSTLQGPLTVLDAINQAGGPKLEPYLVDVVVRNGRSVKKYNYQDLLAGLNFTIAPNSEVVLERARKRFVAMGAVNKTGLHDFPSMNPSLLEVLGVIGGLNEQKADVRGVFVFRMPSTHDAGSKGTPQVFHLDMQQPTSMFLAKQFLVQPEDAVYVTNAGVYEFQKMISPIVQVLVLGNAIGAVSN</sequence>
<accession>A0AB35C0N7</accession>
<keyword evidence="8" id="KW-0625">Polysaccharide transport</keyword>
<dbReference type="Pfam" id="PF02563">
    <property type="entry name" value="Poly_export"/>
    <property type="match status" value="1"/>
</dbReference>
<evidence type="ECO:0000256" key="6">
    <source>
        <dbReference type="ARBA" id="ARBA00022692"/>
    </source>
</evidence>
<organism evidence="18 19">
    <name type="scientific">Wohlfahrtiimonas chitiniclastica</name>
    <dbReference type="NCBI Taxonomy" id="400946"/>
    <lineage>
        <taxon>Bacteria</taxon>
        <taxon>Pseudomonadati</taxon>
        <taxon>Pseudomonadota</taxon>
        <taxon>Gammaproteobacteria</taxon>
        <taxon>Cardiobacteriales</taxon>
        <taxon>Ignatzschineriaceae</taxon>
        <taxon>Wohlfahrtiimonas</taxon>
    </lineage>
</organism>
<dbReference type="InterPro" id="IPR003715">
    <property type="entry name" value="Poly_export_N"/>
</dbReference>
<keyword evidence="9" id="KW-0406">Ion transport</keyword>
<evidence type="ECO:0000256" key="2">
    <source>
        <dbReference type="ARBA" id="ARBA00009450"/>
    </source>
</evidence>
<reference evidence="18" key="1">
    <citation type="submission" date="2021-03" db="EMBL/GenBank/DDBJ databases">
        <title>Identification and antibiotic profiling of Wohlfahrtiimonas chitiniclastica, an underestimated human pathogen.</title>
        <authorList>
            <person name="Kopf A."/>
            <person name="Bunk B."/>
            <person name="Coldewey S."/>
            <person name="Gunzer F."/>
            <person name="Riedel T."/>
            <person name="Schroettner P."/>
        </authorList>
    </citation>
    <scope>NUCLEOTIDE SEQUENCE</scope>
    <source>
        <strain evidence="18">DSM 100917</strain>
    </source>
</reference>
<gene>
    <name evidence="18" type="ORF">J7561_06905</name>
</gene>